<gene>
    <name evidence="1" type="ORF">LCGC14_2356840</name>
</gene>
<proteinExistence type="predicted"/>
<sequence length="110" mass="12452">MGGNSGVIIPITNTILGNERAVGLYEMDEPSPKGGVPHRYQIIRVIRDGNYAEFRKDMGLAKNFKGVRQLNIPSLMEHTVDELIAMAEELRNRDELDLKDLLQLDKFNVK</sequence>
<dbReference type="EMBL" id="LAZR01034431">
    <property type="protein sequence ID" value="KKL45322.1"/>
    <property type="molecule type" value="Genomic_DNA"/>
</dbReference>
<protein>
    <submittedName>
        <fullName evidence="1">Uncharacterized protein</fullName>
    </submittedName>
</protein>
<reference evidence="1" key="1">
    <citation type="journal article" date="2015" name="Nature">
        <title>Complex archaea that bridge the gap between prokaryotes and eukaryotes.</title>
        <authorList>
            <person name="Spang A."/>
            <person name="Saw J.H."/>
            <person name="Jorgensen S.L."/>
            <person name="Zaremba-Niedzwiedzka K."/>
            <person name="Martijn J."/>
            <person name="Lind A.E."/>
            <person name="van Eijk R."/>
            <person name="Schleper C."/>
            <person name="Guy L."/>
            <person name="Ettema T.J."/>
        </authorList>
    </citation>
    <scope>NUCLEOTIDE SEQUENCE</scope>
</reference>
<organism evidence="1">
    <name type="scientific">marine sediment metagenome</name>
    <dbReference type="NCBI Taxonomy" id="412755"/>
    <lineage>
        <taxon>unclassified sequences</taxon>
        <taxon>metagenomes</taxon>
        <taxon>ecological metagenomes</taxon>
    </lineage>
</organism>
<evidence type="ECO:0000313" key="1">
    <source>
        <dbReference type="EMBL" id="KKL45322.1"/>
    </source>
</evidence>
<name>A0A0F9F2N8_9ZZZZ</name>
<accession>A0A0F9F2N8</accession>
<comment type="caution">
    <text evidence="1">The sequence shown here is derived from an EMBL/GenBank/DDBJ whole genome shotgun (WGS) entry which is preliminary data.</text>
</comment>
<dbReference type="AlphaFoldDB" id="A0A0F9F2N8"/>